<organism evidence="3">
    <name type="scientific">Caenorhabditis remanei</name>
    <name type="common">Caenorhabditis vulgaris</name>
    <dbReference type="NCBI Taxonomy" id="31234"/>
    <lineage>
        <taxon>Eukaryota</taxon>
        <taxon>Metazoa</taxon>
        <taxon>Ecdysozoa</taxon>
        <taxon>Nematoda</taxon>
        <taxon>Chromadorea</taxon>
        <taxon>Rhabditida</taxon>
        <taxon>Rhabditina</taxon>
        <taxon>Rhabditomorpha</taxon>
        <taxon>Rhabditoidea</taxon>
        <taxon>Rhabditidae</taxon>
        <taxon>Peloderinae</taxon>
        <taxon>Caenorhabditis</taxon>
    </lineage>
</organism>
<accession>E3MZ35</accession>
<feature type="domain" description="DUF38" evidence="1">
    <location>
        <begin position="171"/>
        <end position="278"/>
    </location>
</feature>
<dbReference type="RefSeq" id="XP_003098627.2">
    <property type="nucleotide sequence ID" value="XM_003098579.2"/>
</dbReference>
<dbReference type="HOGENOM" id="CLU_055882_0_0_1"/>
<dbReference type="eggNOG" id="ENOG502TJIM">
    <property type="taxonomic scope" value="Eukaryota"/>
</dbReference>
<dbReference type="InterPro" id="IPR002900">
    <property type="entry name" value="DUF38/FTH_CAE_spp"/>
</dbReference>
<dbReference type="Pfam" id="PF01827">
    <property type="entry name" value="FTH"/>
    <property type="match status" value="1"/>
</dbReference>
<dbReference type="InParanoid" id="E3MZ35"/>
<gene>
    <name evidence="2" type="ORF">CRE_05028</name>
</gene>
<dbReference type="EMBL" id="DS268499">
    <property type="protein sequence ID" value="EFP12846.1"/>
    <property type="molecule type" value="Genomic_DNA"/>
</dbReference>
<proteinExistence type="predicted"/>
<keyword evidence="3" id="KW-1185">Reference proteome</keyword>
<protein>
    <recommendedName>
        <fullName evidence="1">DUF38 domain-containing protein</fullName>
    </recommendedName>
</protein>
<dbReference type="AlphaFoldDB" id="E3MZ35"/>
<name>E3MZ35_CAERE</name>
<dbReference type="KEGG" id="crq:GCK72_019752"/>
<dbReference type="CTD" id="9801662"/>
<reference evidence="2" key="1">
    <citation type="submission" date="2007-07" db="EMBL/GenBank/DDBJ databases">
        <title>PCAP assembly of the Caenorhabditis remanei genome.</title>
        <authorList>
            <consortium name="The Caenorhabditis remanei Sequencing Consortium"/>
            <person name="Wilson R.K."/>
        </authorList>
    </citation>
    <scope>NUCLEOTIDE SEQUENCE [LARGE SCALE GENOMIC DNA]</scope>
    <source>
        <strain evidence="2">PB4641</strain>
    </source>
</reference>
<evidence type="ECO:0000313" key="2">
    <source>
        <dbReference type="EMBL" id="EFP12846.1"/>
    </source>
</evidence>
<evidence type="ECO:0000313" key="3">
    <source>
        <dbReference type="Proteomes" id="UP000008281"/>
    </source>
</evidence>
<evidence type="ECO:0000259" key="1">
    <source>
        <dbReference type="Pfam" id="PF01827"/>
    </source>
</evidence>
<dbReference type="OMA" id="WRNLERV"/>
<dbReference type="OrthoDB" id="5825925at2759"/>
<dbReference type="GeneID" id="9801662"/>
<sequence>MPTWLDLPLQFKISVVEILDYKSRSRFRQCSTSEKLIVDSCPVYLEYVKLEKTSNSDYQIPRAFPWKNLQCTQKQIDSTFQFSIKEYDEFYPDTCSLTTSSFSEFFSLFESPFSSVRKLVLKGFDYQNSKIIFLNQMKQSILSKRETNYDLFDLKIRAKSVCWFLVGQIGKELLETLALFDSNVLRRVCITESISLKVFEKLVRTEHWRNLERVMFVSRMDVSIDYFLHLGRYDIKLKELKAADVWRAVQKMLFNDAPRLSGFTIFYSNTLTVEEIFKHTIIPITDEPLKETWLTARHTQRFRMNTGVHIFVLLFLDGWIQGFVGRAIDINQEYSRFMNNFF</sequence>
<dbReference type="Proteomes" id="UP000008281">
    <property type="component" value="Unassembled WGS sequence"/>
</dbReference>